<evidence type="ECO:0000313" key="2">
    <source>
        <dbReference type="EMBL" id="RHW29288.1"/>
    </source>
</evidence>
<comment type="caution">
    <text evidence="2">The sequence shown here is derived from an EMBL/GenBank/DDBJ whole genome shotgun (WGS) entry which is preliminary data.</text>
</comment>
<keyword evidence="1" id="KW-1133">Transmembrane helix</keyword>
<dbReference type="Proteomes" id="UP000285456">
    <property type="component" value="Unassembled WGS sequence"/>
</dbReference>
<dbReference type="OrthoDB" id="2883430at2"/>
<feature type="transmembrane region" description="Helical" evidence="1">
    <location>
        <begin position="22"/>
        <end position="44"/>
    </location>
</feature>
<accession>A0A417Y9A4</accession>
<dbReference type="InterPro" id="IPR025434">
    <property type="entry name" value="YesK-like"/>
</dbReference>
<evidence type="ECO:0000256" key="1">
    <source>
        <dbReference type="SAM" id="Phobius"/>
    </source>
</evidence>
<protein>
    <submittedName>
        <fullName evidence="2">Uncharacterized protein</fullName>
    </submittedName>
</protein>
<dbReference type="RefSeq" id="WP_118890475.1">
    <property type="nucleotide sequence ID" value="NZ_PHUT01000029.1"/>
</dbReference>
<keyword evidence="3" id="KW-1185">Reference proteome</keyword>
<dbReference type="EMBL" id="QWEH01000031">
    <property type="protein sequence ID" value="RHW29288.1"/>
    <property type="molecule type" value="Genomic_DNA"/>
</dbReference>
<name>A0A417Y9A4_9BACI</name>
<gene>
    <name evidence="2" type="ORF">D1B32_22975</name>
</gene>
<organism evidence="2 3">
    <name type="scientific">Oceanobacillus profundus</name>
    <dbReference type="NCBI Taxonomy" id="372463"/>
    <lineage>
        <taxon>Bacteria</taxon>
        <taxon>Bacillati</taxon>
        <taxon>Bacillota</taxon>
        <taxon>Bacilli</taxon>
        <taxon>Bacillales</taxon>
        <taxon>Bacillaceae</taxon>
        <taxon>Oceanobacillus</taxon>
    </lineage>
</organism>
<evidence type="ECO:0000313" key="3">
    <source>
        <dbReference type="Proteomes" id="UP000285456"/>
    </source>
</evidence>
<proteinExistence type="predicted"/>
<sequence>MSLVCVGIVIYSREVVGGWEGIGLLFVTISGLLGIWVGTISGFITKK</sequence>
<reference evidence="2 3" key="1">
    <citation type="journal article" date="2007" name="Int. J. Syst. Evol. Microbiol.">
        <title>Oceanobacillus profundus sp. nov., isolated from a deep-sea sediment core.</title>
        <authorList>
            <person name="Kim Y.G."/>
            <person name="Choi D.H."/>
            <person name="Hyun S."/>
            <person name="Cho B.C."/>
        </authorList>
    </citation>
    <scope>NUCLEOTIDE SEQUENCE [LARGE SCALE GENOMIC DNA]</scope>
    <source>
        <strain evidence="2 3">DSM 18246</strain>
    </source>
</reference>
<dbReference type="Pfam" id="PF14150">
    <property type="entry name" value="YesK"/>
    <property type="match status" value="1"/>
</dbReference>
<keyword evidence="1" id="KW-0812">Transmembrane</keyword>
<dbReference type="AlphaFoldDB" id="A0A417Y9A4"/>
<keyword evidence="1" id="KW-0472">Membrane</keyword>